<evidence type="ECO:0000313" key="10">
    <source>
        <dbReference type="Proteomes" id="UP000660885"/>
    </source>
</evidence>
<dbReference type="PANTHER" id="PTHR41523">
    <property type="entry name" value="TWO-COMPONENT SYSTEM SENSOR PROTEIN"/>
    <property type="match status" value="1"/>
</dbReference>
<evidence type="ECO:0000259" key="8">
    <source>
        <dbReference type="SMART" id="SM00911"/>
    </source>
</evidence>
<feature type="domain" description="Signal transduction histidine kinase HWE region" evidence="8">
    <location>
        <begin position="144"/>
        <end position="223"/>
    </location>
</feature>
<dbReference type="EMBL" id="JAETWB010000062">
    <property type="protein sequence ID" value="MBL6082349.1"/>
    <property type="molecule type" value="Genomic_DNA"/>
</dbReference>
<dbReference type="InterPro" id="IPR011102">
    <property type="entry name" value="Sig_transdc_His_kinase_HWE"/>
</dbReference>
<dbReference type="InterPro" id="IPR013656">
    <property type="entry name" value="PAS_4"/>
</dbReference>
<evidence type="ECO:0000256" key="2">
    <source>
        <dbReference type="ARBA" id="ARBA00012438"/>
    </source>
</evidence>
<accession>A0ABS1UCG4</accession>
<evidence type="ECO:0000256" key="6">
    <source>
        <dbReference type="ARBA" id="ARBA00022777"/>
    </source>
</evidence>
<keyword evidence="4" id="KW-0808">Transferase</keyword>
<name>A0ABS1UCG4_9PROT</name>
<comment type="catalytic activity">
    <reaction evidence="1">
        <text>ATP + protein L-histidine = ADP + protein N-phospho-L-histidine.</text>
        <dbReference type="EC" id="2.7.13.3"/>
    </reaction>
</comment>
<dbReference type="Pfam" id="PF07536">
    <property type="entry name" value="HWE_HK"/>
    <property type="match status" value="1"/>
</dbReference>
<gene>
    <name evidence="9" type="ORF">JMJ56_30730</name>
</gene>
<keyword evidence="6" id="KW-0418">Kinase</keyword>
<dbReference type="Gene3D" id="3.30.450.20">
    <property type="entry name" value="PAS domain"/>
    <property type="match status" value="1"/>
</dbReference>
<keyword evidence="7" id="KW-0067">ATP-binding</keyword>
<evidence type="ECO:0000256" key="1">
    <source>
        <dbReference type="ARBA" id="ARBA00000085"/>
    </source>
</evidence>
<evidence type="ECO:0000256" key="3">
    <source>
        <dbReference type="ARBA" id="ARBA00022553"/>
    </source>
</evidence>
<evidence type="ECO:0000256" key="5">
    <source>
        <dbReference type="ARBA" id="ARBA00022741"/>
    </source>
</evidence>
<dbReference type="PANTHER" id="PTHR41523:SF7">
    <property type="entry name" value="HISTIDINE KINASE"/>
    <property type="match status" value="1"/>
</dbReference>
<dbReference type="EC" id="2.7.13.3" evidence="2"/>
<dbReference type="InterPro" id="IPR036890">
    <property type="entry name" value="HATPase_C_sf"/>
</dbReference>
<keyword evidence="10" id="KW-1185">Reference proteome</keyword>
<dbReference type="Proteomes" id="UP000660885">
    <property type="component" value="Unassembled WGS sequence"/>
</dbReference>
<dbReference type="InterPro" id="IPR000014">
    <property type="entry name" value="PAS"/>
</dbReference>
<proteinExistence type="predicted"/>
<dbReference type="Gene3D" id="3.30.565.10">
    <property type="entry name" value="Histidine kinase-like ATPase, C-terminal domain"/>
    <property type="match status" value="1"/>
</dbReference>
<dbReference type="CDD" id="cd00130">
    <property type="entry name" value="PAS"/>
    <property type="match status" value="1"/>
</dbReference>
<dbReference type="InterPro" id="IPR035965">
    <property type="entry name" value="PAS-like_dom_sf"/>
</dbReference>
<sequence>MTLEDLYRMLRSGHVQAQGVVDSLDLPLVVLDEDLRVTAANPAFLDAFRVERDETIGERLFALGNGQWNIPELRALMADVIPKAAAVIDYKVTHDFQGIGRRTMLVGARRMVHPGGHGKDVLVTFEDVTDRGRAEAEKDVLLAETRHRMRNLLSVVRALAGQTRTAGRTGEEYRDAFLGRLEALIRAQDASLSGGSAADLADLVGRTLEPVGAGRARVEPGPAVRLAAAQVLPLGLILHELATNALKHGALSVPEGIVRVAWDIPAQADGATLLLLDWREEGGPPVAPPTTRGFGTRLIEYSARTDLEGKAELRFELGGLHVQISVPLT</sequence>
<protein>
    <recommendedName>
        <fullName evidence="2">histidine kinase</fullName>
        <ecNumber evidence="2">2.7.13.3</ecNumber>
    </recommendedName>
</protein>
<evidence type="ECO:0000256" key="4">
    <source>
        <dbReference type="ARBA" id="ARBA00022679"/>
    </source>
</evidence>
<keyword evidence="5" id="KW-0547">Nucleotide-binding</keyword>
<evidence type="ECO:0000256" key="7">
    <source>
        <dbReference type="ARBA" id="ARBA00022840"/>
    </source>
</evidence>
<keyword evidence="3" id="KW-0597">Phosphoprotein</keyword>
<dbReference type="SUPFAM" id="SSF55785">
    <property type="entry name" value="PYP-like sensor domain (PAS domain)"/>
    <property type="match status" value="1"/>
</dbReference>
<evidence type="ECO:0000313" key="9">
    <source>
        <dbReference type="EMBL" id="MBL6082349.1"/>
    </source>
</evidence>
<organism evidence="9 10">
    <name type="scientific">Belnapia arida</name>
    <dbReference type="NCBI Taxonomy" id="2804533"/>
    <lineage>
        <taxon>Bacteria</taxon>
        <taxon>Pseudomonadati</taxon>
        <taxon>Pseudomonadota</taxon>
        <taxon>Alphaproteobacteria</taxon>
        <taxon>Acetobacterales</taxon>
        <taxon>Roseomonadaceae</taxon>
        <taxon>Belnapia</taxon>
    </lineage>
</organism>
<reference evidence="9 10" key="1">
    <citation type="submission" date="2021-01" db="EMBL/GenBank/DDBJ databases">
        <title>Belnapia mucosa sp. nov. and Belnapia arida sp. nov., isolated from the Tabernas Desert (Almeria, Spain).</title>
        <authorList>
            <person name="Molina-Menor E."/>
            <person name="Vidal-Verdu A."/>
            <person name="Calonge A."/>
            <person name="Satari L."/>
            <person name="Pereto J."/>
            <person name="Porcar M."/>
        </authorList>
    </citation>
    <scope>NUCLEOTIDE SEQUENCE [LARGE SCALE GENOMIC DNA]</scope>
    <source>
        <strain evidence="9 10">T18</strain>
    </source>
</reference>
<dbReference type="RefSeq" id="WP_202835565.1">
    <property type="nucleotide sequence ID" value="NZ_JAETWB010000062.1"/>
</dbReference>
<comment type="caution">
    <text evidence="9">The sequence shown here is derived from an EMBL/GenBank/DDBJ whole genome shotgun (WGS) entry which is preliminary data.</text>
</comment>
<dbReference type="SMART" id="SM00911">
    <property type="entry name" value="HWE_HK"/>
    <property type="match status" value="1"/>
</dbReference>
<dbReference type="Pfam" id="PF08448">
    <property type="entry name" value="PAS_4"/>
    <property type="match status" value="1"/>
</dbReference>